<evidence type="ECO:0000256" key="3">
    <source>
        <dbReference type="ARBA" id="ARBA00023002"/>
    </source>
</evidence>
<keyword evidence="1" id="KW-0285">Flavoprotein</keyword>
<keyword evidence="4" id="KW-1133">Transmembrane helix</keyword>
<evidence type="ECO:0000259" key="5">
    <source>
        <dbReference type="Pfam" id="PF00881"/>
    </source>
</evidence>
<dbReference type="GO" id="GO:0016491">
    <property type="term" value="F:oxidoreductase activity"/>
    <property type="evidence" value="ECO:0007669"/>
    <property type="project" value="UniProtKB-KW"/>
</dbReference>
<proteinExistence type="predicted"/>
<accession>A0A7C3FCN8</accession>
<dbReference type="InterPro" id="IPR050627">
    <property type="entry name" value="Nitroreductase/BluB"/>
</dbReference>
<dbReference type="CDD" id="cd02062">
    <property type="entry name" value="Nitro_FMN_reductase"/>
    <property type="match status" value="1"/>
</dbReference>
<comment type="caution">
    <text evidence="6">The sequence shown here is derived from an EMBL/GenBank/DDBJ whole genome shotgun (WGS) entry which is preliminary data.</text>
</comment>
<evidence type="ECO:0000256" key="2">
    <source>
        <dbReference type="ARBA" id="ARBA00022643"/>
    </source>
</evidence>
<protein>
    <recommendedName>
        <fullName evidence="5">Nitroreductase domain-containing protein</fullName>
    </recommendedName>
</protein>
<dbReference type="SUPFAM" id="SSF55469">
    <property type="entry name" value="FMN-dependent nitroreductase-like"/>
    <property type="match status" value="1"/>
</dbReference>
<keyword evidence="4" id="KW-0812">Transmembrane</keyword>
<dbReference type="EMBL" id="DSTX01000007">
    <property type="protein sequence ID" value="HFK20541.1"/>
    <property type="molecule type" value="Genomic_DNA"/>
</dbReference>
<organism evidence="6">
    <name type="scientific">Candidatus Methanomethylicus mesodigestus</name>
    <dbReference type="NCBI Taxonomy" id="1867258"/>
    <lineage>
        <taxon>Archaea</taxon>
        <taxon>Thermoproteota</taxon>
        <taxon>Methanosuratincolia</taxon>
        <taxon>Candidatus Methanomethylicales</taxon>
        <taxon>Candidatus Methanomethylicaceae</taxon>
        <taxon>Candidatus Methanomethylicus</taxon>
    </lineage>
</organism>
<keyword evidence="4" id="KW-0472">Membrane</keyword>
<evidence type="ECO:0000256" key="4">
    <source>
        <dbReference type="SAM" id="Phobius"/>
    </source>
</evidence>
<dbReference type="PANTHER" id="PTHR23026:SF90">
    <property type="entry name" value="IODOTYROSINE DEIODINASE 1"/>
    <property type="match status" value="1"/>
</dbReference>
<feature type="transmembrane region" description="Helical" evidence="4">
    <location>
        <begin position="135"/>
        <end position="155"/>
    </location>
</feature>
<evidence type="ECO:0000313" key="6">
    <source>
        <dbReference type="EMBL" id="HFK20541.1"/>
    </source>
</evidence>
<keyword evidence="3" id="KW-0560">Oxidoreductase</keyword>
<dbReference type="InterPro" id="IPR000415">
    <property type="entry name" value="Nitroreductase-like"/>
</dbReference>
<gene>
    <name evidence="6" type="ORF">ENS19_04580</name>
</gene>
<evidence type="ECO:0000256" key="1">
    <source>
        <dbReference type="ARBA" id="ARBA00022630"/>
    </source>
</evidence>
<dbReference type="Pfam" id="PF00881">
    <property type="entry name" value="Nitroreductase"/>
    <property type="match status" value="1"/>
</dbReference>
<dbReference type="AlphaFoldDB" id="A0A7C3FCN8"/>
<sequence>MAEVFNTINERTMVRKFTDKAISEKEKRAIIEAGIRAPTAGGNEQWEFRLIETPKLKEDLRGLLIDAQKAYFTRMLYEPWTEEAVKNWFGKMGDDIYKAPFYVAVLVDLRERAYTIPDVEELWAQQSAAAAIENMFLAAWALGIGGCWFGVPLLMEKEFRALLGLEEGLKIAAILAFGYPKENPTPKARKKRYEDVVKQL</sequence>
<keyword evidence="2" id="KW-0288">FMN</keyword>
<reference evidence="6" key="1">
    <citation type="journal article" date="2020" name="mSystems">
        <title>Genome- and Community-Level Interaction Insights into Carbon Utilization and Element Cycling Functions of Hydrothermarchaeota in Hydrothermal Sediment.</title>
        <authorList>
            <person name="Zhou Z."/>
            <person name="Liu Y."/>
            <person name="Xu W."/>
            <person name="Pan J."/>
            <person name="Luo Z.H."/>
            <person name="Li M."/>
        </authorList>
    </citation>
    <scope>NUCLEOTIDE SEQUENCE [LARGE SCALE GENOMIC DNA]</scope>
    <source>
        <strain evidence="6">SpSt-468</strain>
    </source>
</reference>
<feature type="domain" description="Nitroreductase" evidence="5">
    <location>
        <begin position="8"/>
        <end position="179"/>
    </location>
</feature>
<dbReference type="PANTHER" id="PTHR23026">
    <property type="entry name" value="NADPH NITROREDUCTASE"/>
    <property type="match status" value="1"/>
</dbReference>
<dbReference type="InterPro" id="IPR029479">
    <property type="entry name" value="Nitroreductase"/>
</dbReference>
<dbReference type="Gene3D" id="3.40.109.10">
    <property type="entry name" value="NADH Oxidase"/>
    <property type="match status" value="1"/>
</dbReference>
<name>A0A7C3FCN8_9CREN</name>